<keyword evidence="4" id="KW-0479">Metal-binding</keyword>
<evidence type="ECO:0000256" key="9">
    <source>
        <dbReference type="SAM" id="MobiDB-lite"/>
    </source>
</evidence>
<keyword evidence="3" id="KW-0645">Protease</keyword>
<evidence type="ECO:0000256" key="2">
    <source>
        <dbReference type="ARBA" id="ARBA00005988"/>
    </source>
</evidence>
<dbReference type="SMART" id="SM00631">
    <property type="entry name" value="Zn_pept"/>
    <property type="match status" value="1"/>
</dbReference>
<name>A0ABW2N538_9ACTN</name>
<dbReference type="Proteomes" id="UP001596524">
    <property type="component" value="Unassembled WGS sequence"/>
</dbReference>
<dbReference type="GO" id="GO:0004180">
    <property type="term" value="F:carboxypeptidase activity"/>
    <property type="evidence" value="ECO:0007669"/>
    <property type="project" value="UniProtKB-KW"/>
</dbReference>
<evidence type="ECO:0000256" key="3">
    <source>
        <dbReference type="ARBA" id="ARBA00022670"/>
    </source>
</evidence>
<feature type="region of interest" description="Disordered" evidence="9">
    <location>
        <begin position="22"/>
        <end position="41"/>
    </location>
</feature>
<dbReference type="PROSITE" id="PS00132">
    <property type="entry name" value="CARBOXYPEPT_ZN_1"/>
    <property type="match status" value="1"/>
</dbReference>
<feature type="region of interest" description="Disordered" evidence="9">
    <location>
        <begin position="250"/>
        <end position="298"/>
    </location>
</feature>
<dbReference type="InterPro" id="IPR000834">
    <property type="entry name" value="Peptidase_M14"/>
</dbReference>
<reference evidence="13" key="1">
    <citation type="journal article" date="2019" name="Int. J. Syst. Evol. Microbiol.">
        <title>The Global Catalogue of Microorganisms (GCM) 10K type strain sequencing project: providing services to taxonomists for standard genome sequencing and annotation.</title>
        <authorList>
            <consortium name="The Broad Institute Genomics Platform"/>
            <consortium name="The Broad Institute Genome Sequencing Center for Infectious Disease"/>
            <person name="Wu L."/>
            <person name="Ma J."/>
        </authorList>
    </citation>
    <scope>NUCLEOTIDE SEQUENCE [LARGE SCALE GENOMIC DNA]</scope>
    <source>
        <strain evidence="13">FCH27</strain>
    </source>
</reference>
<protein>
    <submittedName>
        <fullName evidence="12">M14 family zinc carboxypeptidase</fullName>
    </submittedName>
</protein>
<feature type="domain" description="Peptidase M14" evidence="11">
    <location>
        <begin position="121"/>
        <end position="428"/>
    </location>
</feature>
<evidence type="ECO:0000256" key="8">
    <source>
        <dbReference type="PROSITE-ProRule" id="PRU01379"/>
    </source>
</evidence>
<dbReference type="Gene3D" id="3.40.630.10">
    <property type="entry name" value="Zn peptidases"/>
    <property type="match status" value="1"/>
</dbReference>
<gene>
    <name evidence="12" type="ORF">ACFQO6_11685</name>
</gene>
<feature type="signal peptide" evidence="10">
    <location>
        <begin position="1"/>
        <end position="29"/>
    </location>
</feature>
<dbReference type="CDD" id="cd03859">
    <property type="entry name" value="M14_CPT"/>
    <property type="match status" value="1"/>
</dbReference>
<evidence type="ECO:0000259" key="11">
    <source>
        <dbReference type="PROSITE" id="PS52035"/>
    </source>
</evidence>
<evidence type="ECO:0000313" key="13">
    <source>
        <dbReference type="Proteomes" id="UP001596524"/>
    </source>
</evidence>
<evidence type="ECO:0000256" key="7">
    <source>
        <dbReference type="ARBA" id="ARBA00023049"/>
    </source>
</evidence>
<feature type="chain" id="PRO_5047226248" evidence="10">
    <location>
        <begin position="30"/>
        <end position="1040"/>
    </location>
</feature>
<feature type="active site" description="Proton donor/acceptor" evidence="8">
    <location>
        <position position="391"/>
    </location>
</feature>
<dbReference type="PANTHER" id="PTHR11705">
    <property type="entry name" value="PROTEASE FAMILY M14 CARBOXYPEPTIDASE A,B"/>
    <property type="match status" value="1"/>
</dbReference>
<keyword evidence="7" id="KW-0482">Metalloprotease</keyword>
<accession>A0ABW2N538</accession>
<proteinExistence type="inferred from homology"/>
<dbReference type="SUPFAM" id="SSF53187">
    <property type="entry name" value="Zn-dependent exopeptidases"/>
    <property type="match status" value="1"/>
</dbReference>
<organism evidence="12 13">
    <name type="scientific">Nocardioides astragali</name>
    <dbReference type="NCBI Taxonomy" id="1776736"/>
    <lineage>
        <taxon>Bacteria</taxon>
        <taxon>Bacillati</taxon>
        <taxon>Actinomycetota</taxon>
        <taxon>Actinomycetes</taxon>
        <taxon>Propionibacteriales</taxon>
        <taxon>Nocardioidaceae</taxon>
        <taxon>Nocardioides</taxon>
    </lineage>
</organism>
<dbReference type="PROSITE" id="PS52035">
    <property type="entry name" value="PEPTIDASE_M14"/>
    <property type="match status" value="1"/>
</dbReference>
<dbReference type="InterPro" id="IPR057246">
    <property type="entry name" value="CARBOXYPEPT_ZN_1"/>
</dbReference>
<dbReference type="RefSeq" id="WP_255888545.1">
    <property type="nucleotide sequence ID" value="NZ_JAFMZM010000001.1"/>
</dbReference>
<evidence type="ECO:0000256" key="6">
    <source>
        <dbReference type="ARBA" id="ARBA00022833"/>
    </source>
</evidence>
<evidence type="ECO:0000256" key="5">
    <source>
        <dbReference type="ARBA" id="ARBA00022801"/>
    </source>
</evidence>
<dbReference type="PANTHER" id="PTHR11705:SF143">
    <property type="entry name" value="SLL0236 PROTEIN"/>
    <property type="match status" value="1"/>
</dbReference>
<keyword evidence="5" id="KW-0378">Hydrolase</keyword>
<dbReference type="PRINTS" id="PR00765">
    <property type="entry name" value="CRBOXYPTASEA"/>
</dbReference>
<comment type="similarity">
    <text evidence="2 8">Belongs to the peptidase M14 family.</text>
</comment>
<evidence type="ECO:0000256" key="10">
    <source>
        <dbReference type="SAM" id="SignalP"/>
    </source>
</evidence>
<comment type="cofactor">
    <cofactor evidence="1">
        <name>Zn(2+)</name>
        <dbReference type="ChEBI" id="CHEBI:29105"/>
    </cofactor>
</comment>
<keyword evidence="6" id="KW-0862">Zinc</keyword>
<feature type="compositionally biased region" description="Polar residues" evidence="9">
    <location>
        <begin position="279"/>
        <end position="289"/>
    </location>
</feature>
<dbReference type="Pfam" id="PF00246">
    <property type="entry name" value="Peptidase_M14"/>
    <property type="match status" value="1"/>
</dbReference>
<evidence type="ECO:0000313" key="12">
    <source>
        <dbReference type="EMBL" id="MFC7360934.1"/>
    </source>
</evidence>
<sequence>MRRLLSGSIVAVAVAALAVGLAPPSSTNAPPGPAAPRGGPPLDAWTATGVTGEQLALLARQGFDLHESHPTGDTSEVSLVMTADEAKKLRAQGIDVRLARVKGGKTVRQFAAAQAAHGYNVWRSYDEPGGHRDQLVAAARAYPGVTKLVNLGTTHQGRDILALKVTQGARGIKDGSRPAVIYSSAQHAREWIAPEMTRRIMNTYLQRWAADHEPTKKLLQTTELWFVPVMNPDGYEYTFTDERLWRKNLRDNNDNGTTEVGDGVDPNRNFPSHWGYDNEGSSPIPSSDTYRGPSKGSEPETQAAIKLFNTAKAEFMINYHSNGEWLLYNDGWQIGTPTADDPIYYALSGNLDEPAIEGYHPGLSSDVLYITNGEIDGYAQEATGTLAWTPELSPGCEGCGFVFPDDEELVQKEFLRNLPFAESVAESAADPDDPKSNLGIKTKPFYLESEDAYKEGIPSVHLTFKESYGDPQPVAVLAKRSLGAVTARWRINGGPVQSAPTTQWTKGQKFGMTSTHYHQMRGMVTGTTPGDSVEVWFTGGGEQSESFTYTAVSEPSGRVLVVAAEDYTGASPVQSPDGPHYLNYYLDALAANGVDADVYDVDAKARTAPDALGVLSHYDAAIWYTGDDIVTRTAGRIGGNADRLALDEMLEFRAYMNEGGKVMYTGDWAGQQYTAAVGNQLYDPKGKIACNPLPAGIDDRRCLLLRGSGDGTNDVLQYWFGGYLAVPGDGHDEDGIVYDVAGIDDPFAGIDWAMNGPDSADNQTTTSSFISTSGILPVVEFPQFESWPSARWDKPGGPFDPHSGEQYVYSQIADVSYKRLTRTVDVPAGGGTLDFWTSFDTEIDWDYVFVEARTANGDDWTTLPDINGHTSQSTGESCHEGWRELHPHLDHYQTVNATDPATCTPTGTTGTWNAASGSSAGWQEWSVDLGKWANGQVEVSITYASDWGTQNLGTFVDDVTLPDGTSQSFETGLEGWTVSGAPPGSADNGNDWIVTDAAGFPVGAAISTPRSLLLGFGFEGIATPAERNEVMGRALQHLLE</sequence>
<keyword evidence="12" id="KW-0121">Carboxypeptidase</keyword>
<evidence type="ECO:0000256" key="1">
    <source>
        <dbReference type="ARBA" id="ARBA00001947"/>
    </source>
</evidence>
<keyword evidence="13" id="KW-1185">Reference proteome</keyword>
<keyword evidence="10" id="KW-0732">Signal</keyword>
<comment type="caution">
    <text evidence="12">The sequence shown here is derived from an EMBL/GenBank/DDBJ whole genome shotgun (WGS) entry which is preliminary data.</text>
</comment>
<dbReference type="InterPro" id="IPR033810">
    <property type="entry name" value="Carboxypeptidase_T"/>
</dbReference>
<dbReference type="EMBL" id="JBHTCH010000014">
    <property type="protein sequence ID" value="MFC7360934.1"/>
    <property type="molecule type" value="Genomic_DNA"/>
</dbReference>
<evidence type="ECO:0000256" key="4">
    <source>
        <dbReference type="ARBA" id="ARBA00022723"/>
    </source>
</evidence>